<protein>
    <recommendedName>
        <fullName evidence="5">Transport permease protein</fullName>
    </recommendedName>
</protein>
<dbReference type="KEGG" id="ahal:FTX54_011330"/>
<gene>
    <name evidence="7" type="ORF">FTX54_011330</name>
</gene>
<dbReference type="Pfam" id="PF01061">
    <property type="entry name" value="ABC2_membrane"/>
    <property type="match status" value="1"/>
</dbReference>
<evidence type="ECO:0000256" key="3">
    <source>
        <dbReference type="ARBA" id="ARBA00022989"/>
    </source>
</evidence>
<keyword evidence="5" id="KW-1003">Cell membrane</keyword>
<comment type="similarity">
    <text evidence="5">Belongs to the ABC-2 integral membrane protein family.</text>
</comment>
<evidence type="ECO:0000256" key="4">
    <source>
        <dbReference type="ARBA" id="ARBA00023136"/>
    </source>
</evidence>
<feature type="transmembrane region" description="Helical" evidence="5">
    <location>
        <begin position="166"/>
        <end position="184"/>
    </location>
</feature>
<feature type="domain" description="ABC transmembrane type-2" evidence="6">
    <location>
        <begin position="21"/>
        <end position="247"/>
    </location>
</feature>
<feature type="transmembrane region" description="Helical" evidence="5">
    <location>
        <begin position="53"/>
        <end position="77"/>
    </location>
</feature>
<dbReference type="OrthoDB" id="670210at2"/>
<evidence type="ECO:0000259" key="6">
    <source>
        <dbReference type="PROSITE" id="PS51012"/>
    </source>
</evidence>
<dbReference type="Proteomes" id="UP000321816">
    <property type="component" value="Chromosome"/>
</dbReference>
<dbReference type="PANTHER" id="PTHR43229">
    <property type="entry name" value="NODULATION PROTEIN J"/>
    <property type="match status" value="1"/>
</dbReference>
<dbReference type="InterPro" id="IPR051784">
    <property type="entry name" value="Nod_factor_ABC_transporter"/>
</dbReference>
<name>A0A5C7FE82_9BACI</name>
<keyword evidence="2 5" id="KW-0812">Transmembrane</keyword>
<reference evidence="7 8" key="1">
    <citation type="submission" date="2024-01" db="EMBL/GenBank/DDBJ databases">
        <title>Complete Genome Sequence of Alkalicoccus halolimnae BZ-SZ-XJ29T, a Moderately Halophilic Bacterium Isolated from a Salt Lake.</title>
        <authorList>
            <person name="Zhao B."/>
        </authorList>
    </citation>
    <scope>NUCLEOTIDE SEQUENCE [LARGE SCALE GENOMIC DNA]</scope>
    <source>
        <strain evidence="7 8">BZ-SZ-XJ29</strain>
    </source>
</reference>
<dbReference type="GO" id="GO:0140359">
    <property type="term" value="F:ABC-type transporter activity"/>
    <property type="evidence" value="ECO:0007669"/>
    <property type="project" value="InterPro"/>
</dbReference>
<evidence type="ECO:0000313" key="7">
    <source>
        <dbReference type="EMBL" id="WWD79013.1"/>
    </source>
</evidence>
<keyword evidence="3 5" id="KW-1133">Transmembrane helix</keyword>
<proteinExistence type="inferred from homology"/>
<feature type="transmembrane region" description="Helical" evidence="5">
    <location>
        <begin position="132"/>
        <end position="154"/>
    </location>
</feature>
<evidence type="ECO:0000313" key="8">
    <source>
        <dbReference type="Proteomes" id="UP000321816"/>
    </source>
</evidence>
<dbReference type="GO" id="GO:0043190">
    <property type="term" value="C:ATP-binding cassette (ABC) transporter complex"/>
    <property type="evidence" value="ECO:0007669"/>
    <property type="project" value="InterPro"/>
</dbReference>
<dbReference type="RefSeq" id="WP_147805199.1">
    <property type="nucleotide sequence ID" value="NZ_CP144914.1"/>
</dbReference>
<dbReference type="PANTHER" id="PTHR43229:SF2">
    <property type="entry name" value="NODULATION PROTEIN J"/>
    <property type="match status" value="1"/>
</dbReference>
<dbReference type="AlphaFoldDB" id="A0A5C7FE82"/>
<dbReference type="InterPro" id="IPR013525">
    <property type="entry name" value="ABC2_TM"/>
</dbReference>
<dbReference type="PIRSF" id="PIRSF006648">
    <property type="entry name" value="DrrB"/>
    <property type="match status" value="1"/>
</dbReference>
<sequence length="249" mass="27017">MKSKIRVLLGRLMRNIMRSPDTIITVAVTPIMILLLFVYVFGGAIETGTDNYVNYLLPGILLITIASGVAYTSLRLFNDVKSGLMARFITMPIKRSSVLWAHVVTSLVSNALAVVVVIFAALLMGFRSNADLVGWLGVAAILGLFMLALTWLAVIPGLTAKSMEGATAYSYPLIFLPFISSAFVPTETMPKIVGVFAENQPVTSIVNSIRAILNDGAVNNDIWAALAWCIGIMIVAYIISTQVFKRQLT</sequence>
<keyword evidence="8" id="KW-1185">Reference proteome</keyword>
<feature type="transmembrane region" description="Helical" evidence="5">
    <location>
        <begin position="222"/>
        <end position="244"/>
    </location>
</feature>
<organism evidence="7 8">
    <name type="scientific">Alkalicoccus halolimnae</name>
    <dbReference type="NCBI Taxonomy" id="1667239"/>
    <lineage>
        <taxon>Bacteria</taxon>
        <taxon>Bacillati</taxon>
        <taxon>Bacillota</taxon>
        <taxon>Bacilli</taxon>
        <taxon>Bacillales</taxon>
        <taxon>Bacillaceae</taxon>
        <taxon>Alkalicoccus</taxon>
    </lineage>
</organism>
<comment type="subcellular location">
    <subcellularLocation>
        <location evidence="5">Cell membrane</location>
        <topology evidence="5">Multi-pass membrane protein</topology>
    </subcellularLocation>
    <subcellularLocation>
        <location evidence="1">Membrane</location>
        <topology evidence="1">Multi-pass membrane protein</topology>
    </subcellularLocation>
</comment>
<dbReference type="EMBL" id="CP144914">
    <property type="protein sequence ID" value="WWD79013.1"/>
    <property type="molecule type" value="Genomic_DNA"/>
</dbReference>
<keyword evidence="5" id="KW-0813">Transport</keyword>
<evidence type="ECO:0000256" key="1">
    <source>
        <dbReference type="ARBA" id="ARBA00004141"/>
    </source>
</evidence>
<keyword evidence="4 5" id="KW-0472">Membrane</keyword>
<dbReference type="PROSITE" id="PS51012">
    <property type="entry name" value="ABC_TM2"/>
    <property type="match status" value="1"/>
</dbReference>
<dbReference type="InterPro" id="IPR000412">
    <property type="entry name" value="ABC_2_transport"/>
</dbReference>
<evidence type="ECO:0000256" key="2">
    <source>
        <dbReference type="ARBA" id="ARBA00022692"/>
    </source>
</evidence>
<feature type="transmembrane region" description="Helical" evidence="5">
    <location>
        <begin position="98"/>
        <end position="126"/>
    </location>
</feature>
<dbReference type="InterPro" id="IPR047817">
    <property type="entry name" value="ABC2_TM_bact-type"/>
</dbReference>
<evidence type="ECO:0000256" key="5">
    <source>
        <dbReference type="RuleBase" id="RU361157"/>
    </source>
</evidence>
<accession>A0A5C7FE82</accession>
<feature type="transmembrane region" description="Helical" evidence="5">
    <location>
        <begin position="21"/>
        <end position="41"/>
    </location>
</feature>